<protein>
    <recommendedName>
        <fullName evidence="3">Fungal-type protein kinase domain-containing protein</fullName>
    </recommendedName>
</protein>
<name>A0A4Y7STK1_COPMI</name>
<dbReference type="OrthoDB" id="5569250at2759"/>
<accession>A0A4Y7STK1</accession>
<gene>
    <name evidence="1" type="ORF">FA13DRAFT_1738790</name>
</gene>
<evidence type="ECO:0000313" key="2">
    <source>
        <dbReference type="Proteomes" id="UP000298030"/>
    </source>
</evidence>
<organism evidence="1 2">
    <name type="scientific">Coprinellus micaceus</name>
    <name type="common">Glistening ink-cap mushroom</name>
    <name type="synonym">Coprinus micaceus</name>
    <dbReference type="NCBI Taxonomy" id="71717"/>
    <lineage>
        <taxon>Eukaryota</taxon>
        <taxon>Fungi</taxon>
        <taxon>Dikarya</taxon>
        <taxon>Basidiomycota</taxon>
        <taxon>Agaricomycotina</taxon>
        <taxon>Agaricomycetes</taxon>
        <taxon>Agaricomycetidae</taxon>
        <taxon>Agaricales</taxon>
        <taxon>Agaricineae</taxon>
        <taxon>Psathyrellaceae</taxon>
        <taxon>Coprinellus</taxon>
    </lineage>
</organism>
<evidence type="ECO:0000313" key="1">
    <source>
        <dbReference type="EMBL" id="TEB24978.1"/>
    </source>
</evidence>
<sequence>MWDPAMQRPKLCDFDLAYPCKKTRLVVEEVGPSGPTGLSKNRTWIFTAKELLSDAAMAGEVKCVYRHDVEAFVAVLVWIVCRYQDGKVKANSPLEHWIQRSHLECRKKRGRTFDQIAMGEFHNLPVFRRRYGSASA</sequence>
<comment type="caution">
    <text evidence="1">The sequence shown here is derived from an EMBL/GenBank/DDBJ whole genome shotgun (WGS) entry which is preliminary data.</text>
</comment>
<dbReference type="Proteomes" id="UP000298030">
    <property type="component" value="Unassembled WGS sequence"/>
</dbReference>
<keyword evidence="2" id="KW-1185">Reference proteome</keyword>
<proteinExistence type="predicted"/>
<dbReference type="AlphaFoldDB" id="A0A4Y7STK1"/>
<dbReference type="EMBL" id="QPFP01000061">
    <property type="protein sequence ID" value="TEB24978.1"/>
    <property type="molecule type" value="Genomic_DNA"/>
</dbReference>
<reference evidence="1 2" key="1">
    <citation type="journal article" date="2019" name="Nat. Ecol. Evol.">
        <title>Megaphylogeny resolves global patterns of mushroom evolution.</title>
        <authorList>
            <person name="Varga T."/>
            <person name="Krizsan K."/>
            <person name="Foldi C."/>
            <person name="Dima B."/>
            <person name="Sanchez-Garcia M."/>
            <person name="Sanchez-Ramirez S."/>
            <person name="Szollosi G.J."/>
            <person name="Szarkandi J.G."/>
            <person name="Papp V."/>
            <person name="Albert L."/>
            <person name="Andreopoulos W."/>
            <person name="Angelini C."/>
            <person name="Antonin V."/>
            <person name="Barry K.W."/>
            <person name="Bougher N.L."/>
            <person name="Buchanan P."/>
            <person name="Buyck B."/>
            <person name="Bense V."/>
            <person name="Catcheside P."/>
            <person name="Chovatia M."/>
            <person name="Cooper J."/>
            <person name="Damon W."/>
            <person name="Desjardin D."/>
            <person name="Finy P."/>
            <person name="Geml J."/>
            <person name="Haridas S."/>
            <person name="Hughes K."/>
            <person name="Justo A."/>
            <person name="Karasinski D."/>
            <person name="Kautmanova I."/>
            <person name="Kiss B."/>
            <person name="Kocsube S."/>
            <person name="Kotiranta H."/>
            <person name="LaButti K.M."/>
            <person name="Lechner B.E."/>
            <person name="Liimatainen K."/>
            <person name="Lipzen A."/>
            <person name="Lukacs Z."/>
            <person name="Mihaltcheva S."/>
            <person name="Morgado L.N."/>
            <person name="Niskanen T."/>
            <person name="Noordeloos M.E."/>
            <person name="Ohm R.A."/>
            <person name="Ortiz-Santana B."/>
            <person name="Ovrebo C."/>
            <person name="Racz N."/>
            <person name="Riley R."/>
            <person name="Savchenko A."/>
            <person name="Shiryaev A."/>
            <person name="Soop K."/>
            <person name="Spirin V."/>
            <person name="Szebenyi C."/>
            <person name="Tomsovsky M."/>
            <person name="Tulloss R.E."/>
            <person name="Uehling J."/>
            <person name="Grigoriev I.V."/>
            <person name="Vagvolgyi C."/>
            <person name="Papp T."/>
            <person name="Martin F.M."/>
            <person name="Miettinen O."/>
            <person name="Hibbett D.S."/>
            <person name="Nagy L.G."/>
        </authorList>
    </citation>
    <scope>NUCLEOTIDE SEQUENCE [LARGE SCALE GENOMIC DNA]</scope>
    <source>
        <strain evidence="1 2">FP101781</strain>
    </source>
</reference>
<evidence type="ECO:0008006" key="3">
    <source>
        <dbReference type="Google" id="ProtNLM"/>
    </source>
</evidence>